<feature type="region of interest" description="Disordered" evidence="1">
    <location>
        <begin position="211"/>
        <end position="248"/>
    </location>
</feature>
<dbReference type="PANTHER" id="PTHR31840">
    <property type="entry name" value="COILED-COIL DOMAIN-CONTAINING PROTEIN 97"/>
    <property type="match status" value="1"/>
</dbReference>
<feature type="domain" description="CCD97-like C-terminal" evidence="2">
    <location>
        <begin position="65"/>
        <end position="233"/>
    </location>
</feature>
<dbReference type="Pfam" id="PF09747">
    <property type="entry name" value="CCD97-like_C"/>
    <property type="match status" value="1"/>
</dbReference>
<evidence type="ECO:0000313" key="3">
    <source>
        <dbReference type="EMBL" id="KAL0268637.1"/>
    </source>
</evidence>
<dbReference type="AlphaFoldDB" id="A0AAW2HFS5"/>
<dbReference type="PANTHER" id="PTHR31840:SF1">
    <property type="entry name" value="COILED-COIL DOMAIN-CONTAINING PROTEIN 97"/>
    <property type="match status" value="1"/>
</dbReference>
<dbReference type="InterPro" id="IPR018613">
    <property type="entry name" value="Ccdc97-like"/>
</dbReference>
<gene>
    <name evidence="3" type="ORF">PYX00_010495</name>
</gene>
<proteinExistence type="predicted"/>
<comment type="caution">
    <text evidence="3">The sequence shown here is derived from an EMBL/GenBank/DDBJ whole genome shotgun (WGS) entry which is preliminary data.</text>
</comment>
<dbReference type="EMBL" id="JARGDH010000005">
    <property type="protein sequence ID" value="KAL0268637.1"/>
    <property type="molecule type" value="Genomic_DNA"/>
</dbReference>
<protein>
    <recommendedName>
        <fullName evidence="2">CCD97-like C-terminal domain-containing protein</fullName>
    </recommendedName>
</protein>
<name>A0AAW2HFS5_9NEOP</name>
<dbReference type="InterPro" id="IPR040233">
    <property type="entry name" value="CCD97-like_C"/>
</dbReference>
<feature type="compositionally biased region" description="Acidic residues" evidence="1">
    <location>
        <begin position="224"/>
        <end position="234"/>
    </location>
</feature>
<accession>A0AAW2HFS5</accession>
<sequence length="248" mass="29346">MEDKRSLAEDLLQKSPSGFLMRFGRFLNECHLDYFSSSDDPEVREHARQLKITYCHGNKRLQQRNRRYEALLRLEAEGTYFSEAEMEKREPLLYHQLVGQYLTEKEKLVKNRQSKSNVIPTFSNFLIDKMERDEVTALRNSQLEAENESRWGDDWIDAEKAVKEKKKHKRKKKVHLSAKEKVLLVEEFKSLMYSKFLNGLEPDFNYEEVDSNSDYDSMNIKSQDEEDKYFDEESCSSNVCTDTGVEDY</sequence>
<reference evidence="3" key="1">
    <citation type="journal article" date="2024" name="Gigascience">
        <title>Chromosome-level genome of the poultry shaft louse Menopon gallinae provides insight into the host-switching and adaptive evolution of parasitic lice.</title>
        <authorList>
            <person name="Xu Y."/>
            <person name="Ma L."/>
            <person name="Liu S."/>
            <person name="Liang Y."/>
            <person name="Liu Q."/>
            <person name="He Z."/>
            <person name="Tian L."/>
            <person name="Duan Y."/>
            <person name="Cai W."/>
            <person name="Li H."/>
            <person name="Song F."/>
        </authorList>
    </citation>
    <scope>NUCLEOTIDE SEQUENCE</scope>
    <source>
        <strain evidence="3">Cailab_2023a</strain>
    </source>
</reference>
<evidence type="ECO:0000256" key="1">
    <source>
        <dbReference type="SAM" id="MobiDB-lite"/>
    </source>
</evidence>
<organism evidence="3">
    <name type="scientific">Menopon gallinae</name>
    <name type="common">poultry shaft louse</name>
    <dbReference type="NCBI Taxonomy" id="328185"/>
    <lineage>
        <taxon>Eukaryota</taxon>
        <taxon>Metazoa</taxon>
        <taxon>Ecdysozoa</taxon>
        <taxon>Arthropoda</taxon>
        <taxon>Hexapoda</taxon>
        <taxon>Insecta</taxon>
        <taxon>Pterygota</taxon>
        <taxon>Neoptera</taxon>
        <taxon>Paraneoptera</taxon>
        <taxon>Psocodea</taxon>
        <taxon>Troctomorpha</taxon>
        <taxon>Phthiraptera</taxon>
        <taxon>Amblycera</taxon>
        <taxon>Menoponidae</taxon>
        <taxon>Menopon</taxon>
    </lineage>
</organism>
<evidence type="ECO:0000259" key="2">
    <source>
        <dbReference type="Pfam" id="PF09747"/>
    </source>
</evidence>